<dbReference type="Proteomes" id="UP000231019">
    <property type="component" value="Unassembled WGS sequence"/>
</dbReference>
<proteinExistence type="predicted"/>
<dbReference type="EMBL" id="PFFQ01000041">
    <property type="protein sequence ID" value="PIW15973.1"/>
    <property type="molecule type" value="Genomic_DNA"/>
</dbReference>
<reference evidence="1 2" key="1">
    <citation type="submission" date="2017-09" db="EMBL/GenBank/DDBJ databases">
        <title>Depth-based differentiation of microbial function through sediment-hosted aquifers and enrichment of novel symbionts in the deep terrestrial subsurface.</title>
        <authorList>
            <person name="Probst A.J."/>
            <person name="Ladd B."/>
            <person name="Jarett J.K."/>
            <person name="Geller-Mcgrath D.E."/>
            <person name="Sieber C.M."/>
            <person name="Emerson J.B."/>
            <person name="Anantharaman K."/>
            <person name="Thomas B.C."/>
            <person name="Malmstrom R."/>
            <person name="Stieglmeier M."/>
            <person name="Klingl A."/>
            <person name="Woyke T."/>
            <person name="Ryan C.M."/>
            <person name="Banfield J.F."/>
        </authorList>
    </citation>
    <scope>NUCLEOTIDE SEQUENCE [LARGE SCALE GENOMIC DNA]</scope>
    <source>
        <strain evidence="1">CG17_big_fil_post_rev_8_21_14_2_50_48_46</strain>
    </source>
</reference>
<organism evidence="1 2">
    <name type="scientific">bacterium (Candidatus Blackallbacteria) CG17_big_fil_post_rev_8_21_14_2_50_48_46</name>
    <dbReference type="NCBI Taxonomy" id="2014261"/>
    <lineage>
        <taxon>Bacteria</taxon>
        <taxon>Candidatus Blackallbacteria</taxon>
    </lineage>
</organism>
<evidence type="ECO:0000313" key="2">
    <source>
        <dbReference type="Proteomes" id="UP000231019"/>
    </source>
</evidence>
<gene>
    <name evidence="1" type="ORF">COW36_14750</name>
</gene>
<evidence type="ECO:0000313" key="1">
    <source>
        <dbReference type="EMBL" id="PIW15973.1"/>
    </source>
</evidence>
<name>A0A2M7G2G0_9BACT</name>
<dbReference type="AlphaFoldDB" id="A0A2M7G2G0"/>
<accession>A0A2M7G2G0</accession>
<protein>
    <submittedName>
        <fullName evidence="1">Uncharacterized protein</fullName>
    </submittedName>
</protein>
<sequence length="77" mass="8540">MSGAHLPEAQLQAMQSKAERLGLELPEYVQMLETTLESLQAGPNTFVNAYVDPHFSLALNQAIDAQTHFLRHYALGD</sequence>
<comment type="caution">
    <text evidence="1">The sequence shown here is derived from an EMBL/GenBank/DDBJ whole genome shotgun (WGS) entry which is preliminary data.</text>
</comment>